<dbReference type="OrthoDB" id="3900342at2759"/>
<evidence type="ECO:0000256" key="7">
    <source>
        <dbReference type="SAM" id="MobiDB-lite"/>
    </source>
</evidence>
<keyword evidence="4 8" id="KW-1133">Transmembrane helix</keyword>
<keyword evidence="6" id="KW-0175">Coiled coil</keyword>
<proteinExistence type="predicted"/>
<evidence type="ECO:0000256" key="5">
    <source>
        <dbReference type="ARBA" id="ARBA00023136"/>
    </source>
</evidence>
<dbReference type="InterPro" id="IPR002293">
    <property type="entry name" value="AA/rel_permease1"/>
</dbReference>
<dbReference type="InterPro" id="IPR031872">
    <property type="entry name" value="NDC10_II"/>
</dbReference>
<dbReference type="Pfam" id="PF16787">
    <property type="entry name" value="NDC10_II"/>
    <property type="match status" value="1"/>
</dbReference>
<evidence type="ECO:0000256" key="3">
    <source>
        <dbReference type="ARBA" id="ARBA00022692"/>
    </source>
</evidence>
<dbReference type="Gene3D" id="1.20.1740.10">
    <property type="entry name" value="Amino acid/polyamine transporter I"/>
    <property type="match status" value="1"/>
</dbReference>
<feature type="region of interest" description="Disordered" evidence="7">
    <location>
        <begin position="558"/>
        <end position="585"/>
    </location>
</feature>
<evidence type="ECO:0000259" key="9">
    <source>
        <dbReference type="Pfam" id="PF16787"/>
    </source>
</evidence>
<feature type="transmembrane region" description="Helical" evidence="8">
    <location>
        <begin position="777"/>
        <end position="800"/>
    </location>
</feature>
<keyword evidence="5 8" id="KW-0472">Membrane</keyword>
<dbReference type="InterPro" id="IPR038279">
    <property type="entry name" value="Ndc10_dom2_sf"/>
</dbReference>
<evidence type="ECO:0000313" key="11">
    <source>
        <dbReference type="Proteomes" id="UP000298061"/>
    </source>
</evidence>
<dbReference type="EMBL" id="SFCI01000874">
    <property type="protein sequence ID" value="TFY77579.1"/>
    <property type="molecule type" value="Genomic_DNA"/>
</dbReference>
<name>A0A4Y9ZVP9_9AGAM</name>
<dbReference type="SUPFAM" id="SSF56349">
    <property type="entry name" value="DNA breaking-rejoining enzymes"/>
    <property type="match status" value="1"/>
</dbReference>
<organism evidence="10 11">
    <name type="scientific">Hericium alpestre</name>
    <dbReference type="NCBI Taxonomy" id="135208"/>
    <lineage>
        <taxon>Eukaryota</taxon>
        <taxon>Fungi</taxon>
        <taxon>Dikarya</taxon>
        <taxon>Basidiomycota</taxon>
        <taxon>Agaricomycotina</taxon>
        <taxon>Agaricomycetes</taxon>
        <taxon>Russulales</taxon>
        <taxon>Hericiaceae</taxon>
        <taxon>Hericium</taxon>
    </lineage>
</organism>
<feature type="transmembrane region" description="Helical" evidence="8">
    <location>
        <begin position="924"/>
        <end position="944"/>
    </location>
</feature>
<evidence type="ECO:0000256" key="6">
    <source>
        <dbReference type="SAM" id="Coils"/>
    </source>
</evidence>
<keyword evidence="2" id="KW-0813">Transport</keyword>
<dbReference type="Proteomes" id="UP000298061">
    <property type="component" value="Unassembled WGS sequence"/>
</dbReference>
<evidence type="ECO:0000256" key="1">
    <source>
        <dbReference type="ARBA" id="ARBA00004141"/>
    </source>
</evidence>
<dbReference type="InterPro" id="IPR011010">
    <property type="entry name" value="DNA_brk_join_enz"/>
</dbReference>
<evidence type="ECO:0000256" key="2">
    <source>
        <dbReference type="ARBA" id="ARBA00022448"/>
    </source>
</evidence>
<feature type="compositionally biased region" description="Low complexity" evidence="7">
    <location>
        <begin position="570"/>
        <end position="585"/>
    </location>
</feature>
<feature type="coiled-coil region" evidence="6">
    <location>
        <begin position="526"/>
        <end position="553"/>
    </location>
</feature>
<comment type="subcellular location">
    <subcellularLocation>
        <location evidence="1">Membrane</location>
        <topology evidence="1">Multi-pass membrane protein</topology>
    </subcellularLocation>
</comment>
<accession>A0A4Y9ZVP9</accession>
<feature type="transmembrane region" description="Helical" evidence="8">
    <location>
        <begin position="1033"/>
        <end position="1056"/>
    </location>
</feature>
<dbReference type="AlphaFoldDB" id="A0A4Y9ZVP9"/>
<keyword evidence="3 8" id="KW-0812">Transmembrane</keyword>
<evidence type="ECO:0000256" key="4">
    <source>
        <dbReference type="ARBA" id="ARBA00022989"/>
    </source>
</evidence>
<dbReference type="GO" id="GO:0016020">
    <property type="term" value="C:membrane"/>
    <property type="evidence" value="ECO:0007669"/>
    <property type="project" value="UniProtKB-SubCell"/>
</dbReference>
<evidence type="ECO:0000313" key="10">
    <source>
        <dbReference type="EMBL" id="TFY77579.1"/>
    </source>
</evidence>
<dbReference type="PANTHER" id="PTHR45649:SF6">
    <property type="entry name" value="GABA-SPECIFIC PERMEASE"/>
    <property type="match status" value="1"/>
</dbReference>
<dbReference type="GO" id="GO:0022857">
    <property type="term" value="F:transmembrane transporter activity"/>
    <property type="evidence" value="ECO:0007669"/>
    <property type="project" value="InterPro"/>
</dbReference>
<comment type="caution">
    <text evidence="10">The sequence shown here is derived from an EMBL/GenBank/DDBJ whole genome shotgun (WGS) entry which is preliminary data.</text>
</comment>
<sequence length="1257" mass="136835">IGTDTDGAASAMQAEASAMQAEASAFERLEIESHQLRLDLSARMHADTATGAKYKAIYDSYIKWWTANGPDLLAKHQIQAVIPALPITAMKVTFFLQHETTREKYRKDSAHLYKSDPEAQKKLRDDARISDIERAMRHNEPQRNETANALKASGTSSDAYTPEDLQMCALWCMTSSRTAEQLSLGLRDRAMLLVSAGTAFRGDSARALQWSDLFITHAYVPDIAPDYRLPVSPWHPFGQCKAQSAGRVDEHGVIRHRIVELCPVGAVALHLWAYFHVLSKPVPDFVPDFTDTAFGEFGRRDWYVYHLFYGKDISRRMTYENHHGRLKRMHILNDIAISKVTHATRHYGALNARNHGASIASTKAMGGWNESSGAFRGCYDRSLPLDALLASAMFNGREPSSYFLARDVLAPPEHLLCLIFPWVEQEQRALAERAHERVGSDIALENFLKVLLWFRRVILQDTAVLFSRRPELLIFSWPPFNSPAFREFAEGTSDRIAAAEAKARAAYQNLPQMLVQSMHGITTEWALEQERERAEARARYNDLSEQLLQVKAELVMQNSSRSSRKRRCAPADADASVTTTAADPALAQRPALPGAATALPRCAVQPYATATAAPTSATAMSGAATAMCAGHAVPPVTVHVPAMAPTITLQPASMPAAQSVQQWLPSNPLPLTRLDPSTRKREELRQRYGDNCIAHHPWQLNAGILVPSYSMQPAGGAPLAGVLKISKMSKHEKDSVTETAIGPVDEGHTILSDMRVADDALLAELGYKSEFKREFSLIETVAFAFSIMGIVASVSSTMSFPLASGGHVGMTFGWLIPCFFVLCIAAMMAEMTSAMPYVFLASSPATYVLIIATNLPDRTSAGLYYFSAKLAPPRFAPLASWITGWANVTGQVALVCSIDFTCAQMITTAIAVGSDGETVLGSGATYGILIAILLSHGIVCSAATRVLARLNLFYVVINVGTSIAAIVALVVGAGDNKVSSKDAWTMFENNTGWANNGWAFLLAFTSPMWTLTGYDSAAHISEEVAGAARAAPIAIMVGVLATQTFGWALFIAASYATQSVPDLLGSDLPLPMGQLFLDTLGKRGMLAIWSFIIVVQYVTGAAQGVDASRVVFAFARDNALPGSRWWKQINRYTQTPAALSSLAGAAVIGLYTSYATPILLRITSGRDKLVPGPFSLGRWYTPIGIVAVAWVSFIDVLLIFPSGSAPTADAMNYSVVIIMSVFIFAAGSWIVSARKWFTGPISNLTPTPSREESPRKE</sequence>
<feature type="transmembrane region" description="Helical" evidence="8">
    <location>
        <begin position="1136"/>
        <end position="1159"/>
    </location>
</feature>
<feature type="transmembrane region" description="Helical" evidence="8">
    <location>
        <begin position="812"/>
        <end position="829"/>
    </location>
</feature>
<feature type="transmembrane region" description="Helical" evidence="8">
    <location>
        <begin position="1212"/>
        <end position="1231"/>
    </location>
</feature>
<keyword evidence="11" id="KW-1185">Reference proteome</keyword>
<feature type="non-terminal residue" evidence="10">
    <location>
        <position position="1"/>
    </location>
</feature>
<dbReference type="STRING" id="135208.A0A4Y9ZVP9"/>
<feature type="transmembrane region" description="Helical" evidence="8">
    <location>
        <begin position="993"/>
        <end position="1012"/>
    </location>
</feature>
<feature type="transmembrane region" description="Helical" evidence="8">
    <location>
        <begin position="1086"/>
        <end position="1115"/>
    </location>
</feature>
<evidence type="ECO:0000256" key="8">
    <source>
        <dbReference type="SAM" id="Phobius"/>
    </source>
</evidence>
<feature type="domain" description="Ndc10" evidence="9">
    <location>
        <begin position="167"/>
        <end position="485"/>
    </location>
</feature>
<feature type="transmembrane region" description="Helical" evidence="8">
    <location>
        <begin position="951"/>
        <end position="973"/>
    </location>
</feature>
<reference evidence="10 11" key="1">
    <citation type="submission" date="2019-02" db="EMBL/GenBank/DDBJ databases">
        <title>Genome sequencing of the rare red list fungi Hericium alpestre (H. flagellum).</title>
        <authorList>
            <person name="Buettner E."/>
            <person name="Kellner H."/>
        </authorList>
    </citation>
    <scope>NUCLEOTIDE SEQUENCE [LARGE SCALE GENOMIC DNA]</scope>
    <source>
        <strain evidence="10 11">DSM 108284</strain>
    </source>
</reference>
<gene>
    <name evidence="10" type="ORF">EWM64_g6432</name>
</gene>
<protein>
    <recommendedName>
        <fullName evidence="9">Ndc10 domain-containing protein</fullName>
    </recommendedName>
</protein>
<feature type="transmembrane region" description="Helical" evidence="8">
    <location>
        <begin position="836"/>
        <end position="855"/>
    </location>
</feature>
<dbReference type="PANTHER" id="PTHR45649">
    <property type="entry name" value="AMINO-ACID PERMEASE BAT1"/>
    <property type="match status" value="1"/>
</dbReference>
<dbReference type="Pfam" id="PF13520">
    <property type="entry name" value="AA_permease_2"/>
    <property type="match status" value="1"/>
</dbReference>
<dbReference type="Gene3D" id="1.10.443.20">
    <property type="entry name" value="Centromere DNA-binding protein complex CBF3 subunit, domain 2"/>
    <property type="match status" value="1"/>
</dbReference>
<feature type="transmembrane region" description="Helical" evidence="8">
    <location>
        <begin position="1179"/>
        <end position="1200"/>
    </location>
</feature>
<feature type="region of interest" description="Disordered" evidence="7">
    <location>
        <begin position="138"/>
        <end position="157"/>
    </location>
</feature>
<dbReference type="GO" id="GO:0003677">
    <property type="term" value="F:DNA binding"/>
    <property type="evidence" value="ECO:0007669"/>
    <property type="project" value="InterPro"/>
</dbReference>